<organism evidence="2 3">
    <name type="scientific">Monosiga brevicollis</name>
    <name type="common">Choanoflagellate</name>
    <dbReference type="NCBI Taxonomy" id="81824"/>
    <lineage>
        <taxon>Eukaryota</taxon>
        <taxon>Choanoflagellata</taxon>
        <taxon>Craspedida</taxon>
        <taxon>Salpingoecidae</taxon>
        <taxon>Monosiga</taxon>
    </lineage>
</organism>
<evidence type="ECO:0000256" key="1">
    <source>
        <dbReference type="SAM" id="MobiDB-lite"/>
    </source>
</evidence>
<accession>A9UVK1</accession>
<proteinExistence type="predicted"/>
<gene>
    <name evidence="2" type="ORF">MONBRDRAFT_24160</name>
</gene>
<sequence>MADSDSHAFASQLETLLGPAALAVNLVHESLNERRARYDQTSWADLDADAATALAEVMADDAKVGAYSPEPDRHLVPLLRLATAALRVETVETRNRLHYALARLLKFAARRQPPEQDKPTRVRSWDLLISALCPCLAALVSSLESNAASALLTWSAWTKWTTTLTVLIPTLMGLPNANAATSLVSADRLCCLLLRELLALPTPDSSLAQRPAKQAKRLALPTSSNSAPAASHPDIERARATCCRRLQQLALTAWHQPAILPLPETASTLAQHLGLTRLKPPLNGTHVDTRSPLARVASLLEDFVVEDDRLVALTMTLLALPTSLASRHGRTAIPAPLIGLLFLRALSYDGAGIYELALADPIDFLPCLLAVVKALGQMTLSLATQPELQATVNVARARHTMIRMYQLMLRSSGGQAGFDPTPLLRRTETAIAALVGSEETIATHQCD</sequence>
<dbReference type="Proteomes" id="UP000001357">
    <property type="component" value="Unassembled WGS sequence"/>
</dbReference>
<evidence type="ECO:0000313" key="2">
    <source>
        <dbReference type="EMBL" id="EDQ90411.1"/>
    </source>
</evidence>
<dbReference type="GeneID" id="5889842"/>
<dbReference type="InParanoid" id="A9UVK1"/>
<dbReference type="KEGG" id="mbr:MONBRDRAFT_24160"/>
<evidence type="ECO:0000313" key="3">
    <source>
        <dbReference type="Proteomes" id="UP000001357"/>
    </source>
</evidence>
<dbReference type="RefSeq" id="XP_001744462.1">
    <property type="nucleotide sequence ID" value="XM_001744410.1"/>
</dbReference>
<dbReference type="EMBL" id="CH991547">
    <property type="protein sequence ID" value="EDQ90411.1"/>
    <property type="molecule type" value="Genomic_DNA"/>
</dbReference>
<dbReference type="AlphaFoldDB" id="A9UVK1"/>
<name>A9UVK1_MONBE</name>
<feature type="region of interest" description="Disordered" evidence="1">
    <location>
        <begin position="208"/>
        <end position="233"/>
    </location>
</feature>
<keyword evidence="3" id="KW-1185">Reference proteome</keyword>
<protein>
    <submittedName>
        <fullName evidence="2">Uncharacterized protein</fullName>
    </submittedName>
</protein>
<reference evidence="2 3" key="1">
    <citation type="journal article" date="2008" name="Nature">
        <title>The genome of the choanoflagellate Monosiga brevicollis and the origin of metazoans.</title>
        <authorList>
            <consortium name="JGI Sequencing"/>
            <person name="King N."/>
            <person name="Westbrook M.J."/>
            <person name="Young S.L."/>
            <person name="Kuo A."/>
            <person name="Abedin M."/>
            <person name="Chapman J."/>
            <person name="Fairclough S."/>
            <person name="Hellsten U."/>
            <person name="Isogai Y."/>
            <person name="Letunic I."/>
            <person name="Marr M."/>
            <person name="Pincus D."/>
            <person name="Putnam N."/>
            <person name="Rokas A."/>
            <person name="Wright K.J."/>
            <person name="Zuzow R."/>
            <person name="Dirks W."/>
            <person name="Good M."/>
            <person name="Goodstein D."/>
            <person name="Lemons D."/>
            <person name="Li W."/>
            <person name="Lyons J.B."/>
            <person name="Morris A."/>
            <person name="Nichols S."/>
            <person name="Richter D.J."/>
            <person name="Salamov A."/>
            <person name="Bork P."/>
            <person name="Lim W.A."/>
            <person name="Manning G."/>
            <person name="Miller W.T."/>
            <person name="McGinnis W."/>
            <person name="Shapiro H."/>
            <person name="Tjian R."/>
            <person name="Grigoriev I.V."/>
            <person name="Rokhsar D."/>
        </authorList>
    </citation>
    <scope>NUCLEOTIDE SEQUENCE [LARGE SCALE GENOMIC DNA]</scope>
    <source>
        <strain evidence="3">MX1 / ATCC 50154</strain>
    </source>
</reference>